<dbReference type="AlphaFoldDB" id="A0A1W6MLY7"/>
<feature type="signal peptide" evidence="1">
    <location>
        <begin position="1"/>
        <end position="18"/>
    </location>
</feature>
<proteinExistence type="predicted"/>
<dbReference type="Proteomes" id="UP000193431">
    <property type="component" value="Chromosome"/>
</dbReference>
<dbReference type="RefSeq" id="WP_085767294.1">
    <property type="nucleotide sequence ID" value="NZ_CP019344.1"/>
</dbReference>
<evidence type="ECO:0000259" key="2">
    <source>
        <dbReference type="Pfam" id="PF10988"/>
    </source>
</evidence>
<dbReference type="OrthoDB" id="704821at2"/>
<sequence length="226" mass="25117">MKKSLFFLSLVFAGLAFAQAQSNREIDLKPFHTIKVFDLITVNLVKSETPKILIKGRDADQVEFIEKDGMLKIRMETDMIFHGEDTFVYVYYTDLEIIDGNEGAQILSNELIEQSRLEIRVQEGARVEAGLKVENLELRAVTGGILELKGTSQHQNLIVNTGGIAENERLESDHVTVKVQAGGEVEVYASKSVDVAVRAGGNVTVYGNPSQRKKKRFLGGNIDFVD</sequence>
<name>A0A1W6MLY7_9FLAO</name>
<evidence type="ECO:0000256" key="1">
    <source>
        <dbReference type="SAM" id="SignalP"/>
    </source>
</evidence>
<reference evidence="3 4" key="1">
    <citation type="submission" date="2016-11" db="EMBL/GenBank/DDBJ databases">
        <title>Trade-off between light-utilization and light-protection in marine flavobacteria.</title>
        <authorList>
            <person name="Kumagai Y."/>
        </authorList>
    </citation>
    <scope>NUCLEOTIDE SEQUENCE [LARGE SCALE GENOMIC DNA]</scope>
    <source>
        <strain evidence="3 4">JCM 13191</strain>
    </source>
</reference>
<keyword evidence="1" id="KW-0732">Signal</keyword>
<protein>
    <submittedName>
        <fullName evidence="3">Chaperonin</fullName>
    </submittedName>
</protein>
<gene>
    <name evidence="3" type="ORF">BST97_11100</name>
</gene>
<feature type="chain" id="PRO_5012913216" evidence="1">
    <location>
        <begin position="19"/>
        <end position="226"/>
    </location>
</feature>
<dbReference type="Gene3D" id="2.160.20.120">
    <property type="match status" value="1"/>
</dbReference>
<dbReference type="EMBL" id="CP019344">
    <property type="protein sequence ID" value="ARN78489.1"/>
    <property type="molecule type" value="Genomic_DNA"/>
</dbReference>
<accession>A0A1W6MLY7</accession>
<dbReference type="Pfam" id="PF10988">
    <property type="entry name" value="DUF2807"/>
    <property type="match status" value="1"/>
</dbReference>
<evidence type="ECO:0000313" key="3">
    <source>
        <dbReference type="EMBL" id="ARN78489.1"/>
    </source>
</evidence>
<keyword evidence="4" id="KW-1185">Reference proteome</keyword>
<feature type="domain" description="Putative auto-transporter adhesin head GIN" evidence="2">
    <location>
        <begin position="30"/>
        <end position="209"/>
    </location>
</feature>
<dbReference type="InterPro" id="IPR021255">
    <property type="entry name" value="DUF2807"/>
</dbReference>
<dbReference type="STRING" id="331648.BST97_11100"/>
<evidence type="ECO:0000313" key="4">
    <source>
        <dbReference type="Proteomes" id="UP000193431"/>
    </source>
</evidence>
<organism evidence="3 4">
    <name type="scientific">Nonlabens spongiae</name>
    <dbReference type="NCBI Taxonomy" id="331648"/>
    <lineage>
        <taxon>Bacteria</taxon>
        <taxon>Pseudomonadati</taxon>
        <taxon>Bacteroidota</taxon>
        <taxon>Flavobacteriia</taxon>
        <taxon>Flavobacteriales</taxon>
        <taxon>Flavobacteriaceae</taxon>
        <taxon>Nonlabens</taxon>
    </lineage>
</organism>